<feature type="compositionally biased region" description="Basic and acidic residues" evidence="1">
    <location>
        <begin position="17"/>
        <end position="37"/>
    </location>
</feature>
<name>A0A183FDB3_HELPZ</name>
<accession>A0A3P7Y608</accession>
<reference evidence="2 3" key="1">
    <citation type="submission" date="2018-11" db="EMBL/GenBank/DDBJ databases">
        <authorList>
            <consortium name="Pathogen Informatics"/>
        </authorList>
    </citation>
    <scope>NUCLEOTIDE SEQUENCE [LARGE SCALE GENOMIC DNA]</scope>
</reference>
<dbReference type="WBParaSite" id="HPBE_0000421201-mRNA-1">
    <property type="protein sequence ID" value="HPBE_0000421201-mRNA-1"/>
    <property type="gene ID" value="HPBE_0000421201"/>
</dbReference>
<proteinExistence type="predicted"/>
<evidence type="ECO:0000313" key="4">
    <source>
        <dbReference type="WBParaSite" id="HPBE_0000421201-mRNA-1"/>
    </source>
</evidence>
<evidence type="ECO:0000313" key="2">
    <source>
        <dbReference type="EMBL" id="VDO60463.1"/>
    </source>
</evidence>
<sequence>MAHSSSEAPNVPATRYRNRDGKRMELKTRQVHSDRARKSTTKSPVVEVEVSTTMTTSIDEKHVEASS</sequence>
<evidence type="ECO:0000313" key="3">
    <source>
        <dbReference type="Proteomes" id="UP000050761"/>
    </source>
</evidence>
<accession>A0A183FDB3</accession>
<organism evidence="3 4">
    <name type="scientific">Heligmosomoides polygyrus</name>
    <name type="common">Parasitic roundworm</name>
    <dbReference type="NCBI Taxonomy" id="6339"/>
    <lineage>
        <taxon>Eukaryota</taxon>
        <taxon>Metazoa</taxon>
        <taxon>Ecdysozoa</taxon>
        <taxon>Nematoda</taxon>
        <taxon>Chromadorea</taxon>
        <taxon>Rhabditida</taxon>
        <taxon>Rhabditina</taxon>
        <taxon>Rhabditomorpha</taxon>
        <taxon>Strongyloidea</taxon>
        <taxon>Heligmosomidae</taxon>
        <taxon>Heligmosomoides</taxon>
    </lineage>
</organism>
<dbReference type="AlphaFoldDB" id="A0A183FDB3"/>
<feature type="region of interest" description="Disordered" evidence="1">
    <location>
        <begin position="1"/>
        <end position="48"/>
    </location>
</feature>
<dbReference type="EMBL" id="UZAH01025285">
    <property type="protein sequence ID" value="VDO60463.1"/>
    <property type="molecule type" value="Genomic_DNA"/>
</dbReference>
<dbReference type="Proteomes" id="UP000050761">
    <property type="component" value="Unassembled WGS sequence"/>
</dbReference>
<protein>
    <submittedName>
        <fullName evidence="2 4">Uncharacterized protein</fullName>
    </submittedName>
</protein>
<evidence type="ECO:0000256" key="1">
    <source>
        <dbReference type="SAM" id="MobiDB-lite"/>
    </source>
</evidence>
<keyword evidence="3" id="KW-1185">Reference proteome</keyword>
<reference evidence="4" key="2">
    <citation type="submission" date="2019-09" db="UniProtKB">
        <authorList>
            <consortium name="WormBaseParasite"/>
        </authorList>
    </citation>
    <scope>IDENTIFICATION</scope>
</reference>
<gene>
    <name evidence="2" type="ORF">HPBE_LOCUS4213</name>
</gene>